<proteinExistence type="predicted"/>
<name>A0AB34GSL2_ESCRO</name>
<dbReference type="GO" id="GO:0007264">
    <property type="term" value="P:small GTPase-mediated signal transduction"/>
    <property type="evidence" value="ECO:0007669"/>
    <property type="project" value="InterPro"/>
</dbReference>
<sequence>MIAVLKQSADFLAINKLLKRCLTLMDRGFVFNLINDYISGFSPKDPKVLAEYKFEFLQTVCNHEHYIPLNLPMAFAKPKLQRVQGMYSYFFSFAVDRLTSVGLGFFPAYGSFQNGHGIKREDSRGSLIPEGATGFPDQGSTGENVRT</sequence>
<dbReference type="InterPro" id="IPR026791">
    <property type="entry name" value="DOCK"/>
</dbReference>
<protein>
    <submittedName>
        <fullName evidence="2">Uncharacterized protein</fullName>
    </submittedName>
</protein>
<keyword evidence="3" id="KW-1185">Reference proteome</keyword>
<dbReference type="PANTHER" id="PTHR23317:SF81">
    <property type="entry name" value="DEDICATOR OF CYTOKINESIS PROTEIN 11"/>
    <property type="match status" value="1"/>
</dbReference>
<evidence type="ECO:0000313" key="2">
    <source>
        <dbReference type="EMBL" id="KAJ8781987.1"/>
    </source>
</evidence>
<evidence type="ECO:0000256" key="1">
    <source>
        <dbReference type="SAM" id="MobiDB-lite"/>
    </source>
</evidence>
<dbReference type="Proteomes" id="UP001159641">
    <property type="component" value="Unassembled WGS sequence"/>
</dbReference>
<dbReference type="AlphaFoldDB" id="A0AB34GSL2"/>
<dbReference type="GO" id="GO:0005085">
    <property type="term" value="F:guanyl-nucleotide exchange factor activity"/>
    <property type="evidence" value="ECO:0007669"/>
    <property type="project" value="InterPro"/>
</dbReference>
<organism evidence="2 3">
    <name type="scientific">Eschrichtius robustus</name>
    <name type="common">California gray whale</name>
    <name type="synonym">Eschrichtius gibbosus</name>
    <dbReference type="NCBI Taxonomy" id="9764"/>
    <lineage>
        <taxon>Eukaryota</taxon>
        <taxon>Metazoa</taxon>
        <taxon>Chordata</taxon>
        <taxon>Craniata</taxon>
        <taxon>Vertebrata</taxon>
        <taxon>Euteleostomi</taxon>
        <taxon>Mammalia</taxon>
        <taxon>Eutheria</taxon>
        <taxon>Laurasiatheria</taxon>
        <taxon>Artiodactyla</taxon>
        <taxon>Whippomorpha</taxon>
        <taxon>Cetacea</taxon>
        <taxon>Mysticeti</taxon>
        <taxon>Eschrichtiidae</taxon>
        <taxon>Eschrichtius</taxon>
    </lineage>
</organism>
<accession>A0AB34GSL2</accession>
<reference evidence="2 3" key="1">
    <citation type="submission" date="2022-11" db="EMBL/GenBank/DDBJ databases">
        <title>Whole genome sequence of Eschrichtius robustus ER-17-0199.</title>
        <authorList>
            <person name="Bruniche-Olsen A."/>
            <person name="Black A.N."/>
            <person name="Fields C.J."/>
            <person name="Walden K."/>
            <person name="Dewoody J.A."/>
        </authorList>
    </citation>
    <scope>NUCLEOTIDE SEQUENCE [LARGE SCALE GENOMIC DNA]</scope>
    <source>
        <strain evidence="2">ER-17-0199</strain>
        <tissue evidence="2">Blubber</tissue>
    </source>
</reference>
<comment type="caution">
    <text evidence="2">The sequence shown here is derived from an EMBL/GenBank/DDBJ whole genome shotgun (WGS) entry which is preliminary data.</text>
</comment>
<feature type="region of interest" description="Disordered" evidence="1">
    <location>
        <begin position="128"/>
        <end position="147"/>
    </location>
</feature>
<feature type="compositionally biased region" description="Polar residues" evidence="1">
    <location>
        <begin position="138"/>
        <end position="147"/>
    </location>
</feature>
<dbReference type="EMBL" id="JAIQCJ010002136">
    <property type="protein sequence ID" value="KAJ8781987.1"/>
    <property type="molecule type" value="Genomic_DNA"/>
</dbReference>
<gene>
    <name evidence="2" type="ORF">J1605_010500</name>
</gene>
<dbReference type="GO" id="GO:0051491">
    <property type="term" value="P:positive regulation of filopodium assembly"/>
    <property type="evidence" value="ECO:0007669"/>
    <property type="project" value="TreeGrafter"/>
</dbReference>
<evidence type="ECO:0000313" key="3">
    <source>
        <dbReference type="Proteomes" id="UP001159641"/>
    </source>
</evidence>
<dbReference type="PANTHER" id="PTHR23317">
    <property type="entry name" value="DEDICATOR OF CYTOKINESIS DOCK"/>
    <property type="match status" value="1"/>
</dbReference>